<evidence type="ECO:0000259" key="3">
    <source>
        <dbReference type="Pfam" id="PF13501"/>
    </source>
</evidence>
<dbReference type="InterPro" id="IPR032711">
    <property type="entry name" value="SoxY"/>
</dbReference>
<dbReference type="RefSeq" id="WP_311658204.1">
    <property type="nucleotide sequence ID" value="NZ_JAVRHY010000004.1"/>
</dbReference>
<dbReference type="InterPro" id="IPR013783">
    <property type="entry name" value="Ig-like_fold"/>
</dbReference>
<dbReference type="SUPFAM" id="SSF81296">
    <property type="entry name" value="E set domains"/>
    <property type="match status" value="1"/>
</dbReference>
<evidence type="ECO:0000256" key="1">
    <source>
        <dbReference type="SAM" id="SignalP"/>
    </source>
</evidence>
<feature type="chain" id="PRO_5046432648" evidence="1">
    <location>
        <begin position="22"/>
        <end position="257"/>
    </location>
</feature>
<dbReference type="Pfam" id="PF08770">
    <property type="entry name" value="SoxZ"/>
    <property type="match status" value="1"/>
</dbReference>
<dbReference type="Pfam" id="PF13501">
    <property type="entry name" value="SoxY"/>
    <property type="match status" value="1"/>
</dbReference>
<sequence length="257" mass="27865">MRYLTRMTAASLWLVCTVAVATVPDDPLDSPQWDSMVTKHLGEDAEIVFDDRVRVLAAGYAEDAMETPVMVEAPDLPDVESVVVFADLNPITKILEYYPERASPTLAFRFKIQQATPVRAAMRTADGVWHVGGMWIEAAGGGCTAPSVAAGSPIWESRLGEISGNAWARGPERERLRFRVVHPMDTGLAAGIPVFHITDVTLATPDGETLARLKPFEPVSENPVISVDLRYRGPVALSGRDNNGNRFAATLPAPDSP</sequence>
<evidence type="ECO:0000313" key="5">
    <source>
        <dbReference type="Proteomes" id="UP001259982"/>
    </source>
</evidence>
<evidence type="ECO:0000313" key="4">
    <source>
        <dbReference type="EMBL" id="MDT0618141.1"/>
    </source>
</evidence>
<keyword evidence="1" id="KW-0732">Signal</keyword>
<dbReference type="Gene3D" id="2.60.40.10">
    <property type="entry name" value="Immunoglobulins"/>
    <property type="match status" value="1"/>
</dbReference>
<dbReference type="InterPro" id="IPR014756">
    <property type="entry name" value="Ig_E-set"/>
</dbReference>
<dbReference type="Gene3D" id="2.60.40.2470">
    <property type="entry name" value="SoxY domain"/>
    <property type="match status" value="1"/>
</dbReference>
<protein>
    <submittedName>
        <fullName evidence="4">Quinoprotein dehydrogenase-associated SoxYZ-like carrier</fullName>
    </submittedName>
</protein>
<reference evidence="4 5" key="1">
    <citation type="submission" date="2023-09" db="EMBL/GenBank/DDBJ databases">
        <authorList>
            <person name="Rey-Velasco X."/>
        </authorList>
    </citation>
    <scope>NUCLEOTIDE SEQUENCE [LARGE SCALE GENOMIC DNA]</scope>
    <source>
        <strain evidence="4 5">P385</strain>
    </source>
</reference>
<feature type="domain" description="Ig-like SoxY" evidence="3">
    <location>
        <begin position="39"/>
        <end position="143"/>
    </location>
</feature>
<gene>
    <name evidence="4" type="ORF">RM531_06620</name>
</gene>
<dbReference type="NCBIfam" id="TIGR04557">
    <property type="entry name" value="fuse_rel_SoxYZ"/>
    <property type="match status" value="1"/>
</dbReference>
<proteinExistence type="predicted"/>
<feature type="signal peptide" evidence="1">
    <location>
        <begin position="1"/>
        <end position="21"/>
    </location>
</feature>
<comment type="caution">
    <text evidence="4">The sequence shown here is derived from an EMBL/GenBank/DDBJ whole genome shotgun (WGS) entry which is preliminary data.</text>
</comment>
<dbReference type="InterPro" id="IPR014880">
    <property type="entry name" value="SoxZ_dom"/>
</dbReference>
<organism evidence="4 5">
    <name type="scientific">Spectribacter acetivorans</name>
    <dbReference type="NCBI Taxonomy" id="3075603"/>
    <lineage>
        <taxon>Bacteria</taxon>
        <taxon>Pseudomonadati</taxon>
        <taxon>Pseudomonadota</taxon>
        <taxon>Gammaproteobacteria</taxon>
        <taxon>Salinisphaerales</taxon>
        <taxon>Salinisphaeraceae</taxon>
        <taxon>Spectribacter</taxon>
    </lineage>
</organism>
<keyword evidence="5" id="KW-1185">Reference proteome</keyword>
<name>A0ABU3B6R9_9GAMM</name>
<dbReference type="InterPro" id="IPR030831">
    <property type="entry name" value="Fuse-rel_SoxYZ"/>
</dbReference>
<dbReference type="EMBL" id="JAVRHY010000004">
    <property type="protein sequence ID" value="MDT0618141.1"/>
    <property type="molecule type" value="Genomic_DNA"/>
</dbReference>
<feature type="domain" description="Sulphur oxidation protein SoxZ" evidence="2">
    <location>
        <begin position="176"/>
        <end position="250"/>
    </location>
</feature>
<dbReference type="Proteomes" id="UP001259982">
    <property type="component" value="Unassembled WGS sequence"/>
</dbReference>
<evidence type="ECO:0000259" key="2">
    <source>
        <dbReference type="Pfam" id="PF08770"/>
    </source>
</evidence>
<accession>A0ABU3B6R9</accession>
<dbReference type="InterPro" id="IPR038162">
    <property type="entry name" value="SoxY_sf"/>
</dbReference>